<evidence type="ECO:0000259" key="5">
    <source>
        <dbReference type="Pfam" id="PF00465"/>
    </source>
</evidence>
<dbReference type="PANTHER" id="PTHR11496">
    <property type="entry name" value="ALCOHOL DEHYDROGENASE"/>
    <property type="match status" value="1"/>
</dbReference>
<evidence type="ECO:0000256" key="4">
    <source>
        <dbReference type="ARBA" id="ARBA00023027"/>
    </source>
</evidence>
<sequence length="386" mass="41801">MTSNIVLPRIVCLGKGAINQLNYVLETLAVKNPMIVTDQVIYDLGYIKPIEKNLTNQKLSYGIYTDTIPEPTDTSLEAGIQQARLNNHDSIIAIGGGSVIDSAKAIAIVVKHGGHIRDYKFPYSIEKSGLPVIAIPTTAGTGSEATKATVITDEKHNEKMLCMGLGLVPFAALVDYELTISLPKRATADSGLDALTHALEAYVSRKANPFTDAQALAAISLIAKNLRKAYNEPNNIEARESMLLGSHLAGIAFTNSSVALVHGMSRPIGAHFHVPHGLSNAMLLPTITEFSIPFAPHRYATCSRTMGIATNQDSDEIANDKLIKELKALNRDLNVPTLKEYGVNKIEYEALLPLMAKQAIDSGSPSNNPRLATVVELVDLYRKVYE</sequence>
<dbReference type="Gene3D" id="3.40.50.1970">
    <property type="match status" value="1"/>
</dbReference>
<proteinExistence type="inferred from homology"/>
<dbReference type="Proteomes" id="UP000247932">
    <property type="component" value="Unassembled WGS sequence"/>
</dbReference>
<dbReference type="CDD" id="cd08194">
    <property type="entry name" value="Fe-ADH-like"/>
    <property type="match status" value="1"/>
</dbReference>
<comment type="caution">
    <text evidence="7">The sequence shown here is derived from an EMBL/GenBank/DDBJ whole genome shotgun (WGS) entry which is preliminary data.</text>
</comment>
<feature type="domain" description="Alcohol dehydrogenase iron-type/glycerol dehydrogenase GldA" evidence="5">
    <location>
        <begin position="8"/>
        <end position="175"/>
    </location>
</feature>
<keyword evidence="4" id="KW-0520">NAD</keyword>
<evidence type="ECO:0000256" key="1">
    <source>
        <dbReference type="ARBA" id="ARBA00001962"/>
    </source>
</evidence>
<dbReference type="FunFam" id="3.40.50.1970:FF:000003">
    <property type="entry name" value="Alcohol dehydrogenase, iron-containing"/>
    <property type="match status" value="1"/>
</dbReference>
<dbReference type="AlphaFoldDB" id="A0A2V4DX73"/>
<evidence type="ECO:0000313" key="8">
    <source>
        <dbReference type="Proteomes" id="UP000247932"/>
    </source>
</evidence>
<dbReference type="RefSeq" id="WP_110434287.1">
    <property type="nucleotide sequence ID" value="NZ_QGLR01000013.1"/>
</dbReference>
<dbReference type="EMBL" id="QGLR01000013">
    <property type="protein sequence ID" value="PXZ05372.1"/>
    <property type="molecule type" value="Genomic_DNA"/>
</dbReference>
<dbReference type="Pfam" id="PF25137">
    <property type="entry name" value="ADH_Fe_C"/>
    <property type="match status" value="1"/>
</dbReference>
<keyword evidence="8" id="KW-1185">Reference proteome</keyword>
<dbReference type="GO" id="GO:0004022">
    <property type="term" value="F:alcohol dehydrogenase (NAD+) activity"/>
    <property type="evidence" value="ECO:0007669"/>
    <property type="project" value="TreeGrafter"/>
</dbReference>
<dbReference type="FunFam" id="1.20.1090.10:FF:000001">
    <property type="entry name" value="Aldehyde-alcohol dehydrogenase"/>
    <property type="match status" value="1"/>
</dbReference>
<dbReference type="SUPFAM" id="SSF56796">
    <property type="entry name" value="Dehydroquinate synthase-like"/>
    <property type="match status" value="1"/>
</dbReference>
<dbReference type="GO" id="GO:0046872">
    <property type="term" value="F:metal ion binding"/>
    <property type="evidence" value="ECO:0007669"/>
    <property type="project" value="InterPro"/>
</dbReference>
<dbReference type="InterPro" id="IPR001670">
    <property type="entry name" value="ADH_Fe/GldA"/>
</dbReference>
<evidence type="ECO:0000259" key="6">
    <source>
        <dbReference type="Pfam" id="PF25137"/>
    </source>
</evidence>
<comment type="cofactor">
    <cofactor evidence="1">
        <name>Fe cation</name>
        <dbReference type="ChEBI" id="CHEBI:24875"/>
    </cofactor>
</comment>
<dbReference type="InterPro" id="IPR056798">
    <property type="entry name" value="ADH_Fe_C"/>
</dbReference>
<organism evidence="7 8">
    <name type="scientific">Gilliamella apicola</name>
    <dbReference type="NCBI Taxonomy" id="1196095"/>
    <lineage>
        <taxon>Bacteria</taxon>
        <taxon>Pseudomonadati</taxon>
        <taxon>Pseudomonadota</taxon>
        <taxon>Gammaproteobacteria</taxon>
        <taxon>Orbales</taxon>
        <taxon>Orbaceae</taxon>
        <taxon>Gilliamella</taxon>
    </lineage>
</organism>
<protein>
    <submittedName>
        <fullName evidence="7">Alcohol dehydrogenase</fullName>
    </submittedName>
</protein>
<evidence type="ECO:0000256" key="3">
    <source>
        <dbReference type="ARBA" id="ARBA00023002"/>
    </source>
</evidence>
<dbReference type="PROSITE" id="PS00913">
    <property type="entry name" value="ADH_IRON_1"/>
    <property type="match status" value="1"/>
</dbReference>
<reference evidence="7 8" key="1">
    <citation type="submission" date="2018-05" db="EMBL/GenBank/DDBJ databases">
        <title>Reference genomes for bee gut microbiota database.</title>
        <authorList>
            <person name="Ellegaard K.M."/>
        </authorList>
    </citation>
    <scope>NUCLEOTIDE SEQUENCE [LARGE SCALE GENOMIC DNA]</scope>
    <source>
        <strain evidence="7 8">ESL0182</strain>
    </source>
</reference>
<feature type="domain" description="Fe-containing alcohol dehydrogenase-like C-terminal" evidence="6">
    <location>
        <begin position="187"/>
        <end position="385"/>
    </location>
</feature>
<evidence type="ECO:0000256" key="2">
    <source>
        <dbReference type="ARBA" id="ARBA00007358"/>
    </source>
</evidence>
<dbReference type="Pfam" id="PF00465">
    <property type="entry name" value="Fe-ADH"/>
    <property type="match status" value="1"/>
</dbReference>
<dbReference type="InterPro" id="IPR039697">
    <property type="entry name" value="Alcohol_dehydrogenase_Fe"/>
</dbReference>
<gene>
    <name evidence="7" type="ORF">DKK70_12375</name>
</gene>
<name>A0A2V4DX73_9GAMM</name>
<comment type="similarity">
    <text evidence="2">Belongs to the iron-containing alcohol dehydrogenase family.</text>
</comment>
<keyword evidence="3" id="KW-0560">Oxidoreductase</keyword>
<dbReference type="Gene3D" id="1.20.1090.10">
    <property type="entry name" value="Dehydroquinate synthase-like - alpha domain"/>
    <property type="match status" value="1"/>
</dbReference>
<dbReference type="OrthoDB" id="9815791at2"/>
<dbReference type="InterPro" id="IPR018211">
    <property type="entry name" value="ADH_Fe_CS"/>
</dbReference>
<accession>A0A2V4DX73</accession>
<evidence type="ECO:0000313" key="7">
    <source>
        <dbReference type="EMBL" id="PXZ05372.1"/>
    </source>
</evidence>
<dbReference type="PANTHER" id="PTHR11496:SF102">
    <property type="entry name" value="ALCOHOL DEHYDROGENASE 4"/>
    <property type="match status" value="1"/>
</dbReference>